<reference evidence="2" key="1">
    <citation type="submission" date="2022-11" db="UniProtKB">
        <authorList>
            <consortium name="WormBaseParasite"/>
        </authorList>
    </citation>
    <scope>IDENTIFICATION</scope>
</reference>
<evidence type="ECO:0000313" key="1">
    <source>
        <dbReference type="Proteomes" id="UP000887576"/>
    </source>
</evidence>
<dbReference type="WBParaSite" id="JU765_v2.g11083.t1">
    <property type="protein sequence ID" value="JU765_v2.g11083.t1"/>
    <property type="gene ID" value="JU765_v2.g11083"/>
</dbReference>
<dbReference type="Proteomes" id="UP000887576">
    <property type="component" value="Unplaced"/>
</dbReference>
<proteinExistence type="predicted"/>
<name>A0AC34PYC7_9BILA</name>
<sequence length="123" mass="13199">MISATTAPTTTAATTTQSTTALTSAPVVSVTVAPGCEGTQWNTWMTWTDCTDTCGSCGLHQRFRSCNKTVDTCKCPGEAFQREYCNLAVCKYPREAPCCSGFIPFSQNGQFVCVANTTTTGRR</sequence>
<protein>
    <submittedName>
        <fullName evidence="2">Thrombospondin type 1 domain protein</fullName>
    </submittedName>
</protein>
<accession>A0AC34PYC7</accession>
<evidence type="ECO:0000313" key="2">
    <source>
        <dbReference type="WBParaSite" id="JU765_v2.g11083.t1"/>
    </source>
</evidence>
<organism evidence="1 2">
    <name type="scientific">Panagrolaimus sp. JU765</name>
    <dbReference type="NCBI Taxonomy" id="591449"/>
    <lineage>
        <taxon>Eukaryota</taxon>
        <taxon>Metazoa</taxon>
        <taxon>Ecdysozoa</taxon>
        <taxon>Nematoda</taxon>
        <taxon>Chromadorea</taxon>
        <taxon>Rhabditida</taxon>
        <taxon>Tylenchina</taxon>
        <taxon>Panagrolaimomorpha</taxon>
        <taxon>Panagrolaimoidea</taxon>
        <taxon>Panagrolaimidae</taxon>
        <taxon>Panagrolaimus</taxon>
    </lineage>
</organism>